<evidence type="ECO:0000313" key="4">
    <source>
        <dbReference type="EMBL" id="GBG84771.1"/>
    </source>
</evidence>
<feature type="domain" description="CCHC-type" evidence="3">
    <location>
        <begin position="26"/>
        <end position="39"/>
    </location>
</feature>
<accession>A0A388LR75</accession>
<evidence type="ECO:0000259" key="3">
    <source>
        <dbReference type="PROSITE" id="PS50158"/>
    </source>
</evidence>
<comment type="caution">
    <text evidence="4">The sequence shown here is derived from an EMBL/GenBank/DDBJ whole genome shotgun (WGS) entry which is preliminary data.</text>
</comment>
<feature type="region of interest" description="Disordered" evidence="2">
    <location>
        <begin position="113"/>
        <end position="265"/>
    </location>
</feature>
<dbReference type="Gene3D" id="4.10.60.10">
    <property type="entry name" value="Zinc finger, CCHC-type"/>
    <property type="match status" value="1"/>
</dbReference>
<feature type="compositionally biased region" description="Basic residues" evidence="2">
    <location>
        <begin position="209"/>
        <end position="222"/>
    </location>
</feature>
<keyword evidence="1" id="KW-0863">Zinc-finger</keyword>
<dbReference type="PROSITE" id="PS50158">
    <property type="entry name" value="ZF_CCHC"/>
    <property type="match status" value="1"/>
</dbReference>
<evidence type="ECO:0000256" key="2">
    <source>
        <dbReference type="SAM" id="MobiDB-lite"/>
    </source>
</evidence>
<dbReference type="AlphaFoldDB" id="A0A388LR75"/>
<dbReference type="InterPro" id="IPR001878">
    <property type="entry name" value="Znf_CCHC"/>
</dbReference>
<dbReference type="GO" id="GO:0008270">
    <property type="term" value="F:zinc ion binding"/>
    <property type="evidence" value="ECO:0007669"/>
    <property type="project" value="UniProtKB-KW"/>
</dbReference>
<dbReference type="Gramene" id="GBG84771">
    <property type="protein sequence ID" value="GBG84771"/>
    <property type="gene ID" value="CBR_g39148"/>
</dbReference>
<feature type="region of interest" description="Disordered" evidence="2">
    <location>
        <begin position="65"/>
        <end position="97"/>
    </location>
</feature>
<evidence type="ECO:0000313" key="5">
    <source>
        <dbReference type="Proteomes" id="UP000265515"/>
    </source>
</evidence>
<keyword evidence="1" id="KW-0862">Zinc</keyword>
<protein>
    <recommendedName>
        <fullName evidence="3">CCHC-type domain-containing protein</fullName>
    </recommendedName>
</protein>
<feature type="compositionally biased region" description="Basic and acidic residues" evidence="2">
    <location>
        <begin position="230"/>
        <end position="239"/>
    </location>
</feature>
<name>A0A388LR75_CHABU</name>
<dbReference type="GO" id="GO:0003676">
    <property type="term" value="F:nucleic acid binding"/>
    <property type="evidence" value="ECO:0007669"/>
    <property type="project" value="InterPro"/>
</dbReference>
<dbReference type="SMART" id="SM00343">
    <property type="entry name" value="ZnF_C2HC"/>
    <property type="match status" value="1"/>
</dbReference>
<reference evidence="4 5" key="1">
    <citation type="journal article" date="2018" name="Cell">
        <title>The Chara Genome: Secondary Complexity and Implications for Plant Terrestrialization.</title>
        <authorList>
            <person name="Nishiyama T."/>
            <person name="Sakayama H."/>
            <person name="Vries J.D."/>
            <person name="Buschmann H."/>
            <person name="Saint-Marcoux D."/>
            <person name="Ullrich K.K."/>
            <person name="Haas F.B."/>
            <person name="Vanderstraeten L."/>
            <person name="Becker D."/>
            <person name="Lang D."/>
            <person name="Vosolsobe S."/>
            <person name="Rombauts S."/>
            <person name="Wilhelmsson P.K.I."/>
            <person name="Janitza P."/>
            <person name="Kern R."/>
            <person name="Heyl A."/>
            <person name="Rumpler F."/>
            <person name="Villalobos L.I.A.C."/>
            <person name="Clay J.M."/>
            <person name="Skokan R."/>
            <person name="Toyoda A."/>
            <person name="Suzuki Y."/>
            <person name="Kagoshima H."/>
            <person name="Schijlen E."/>
            <person name="Tajeshwar N."/>
            <person name="Catarino B."/>
            <person name="Hetherington A.J."/>
            <person name="Saltykova A."/>
            <person name="Bonnot C."/>
            <person name="Breuninger H."/>
            <person name="Symeonidi A."/>
            <person name="Radhakrishnan G.V."/>
            <person name="Van Nieuwerburgh F."/>
            <person name="Deforce D."/>
            <person name="Chang C."/>
            <person name="Karol K.G."/>
            <person name="Hedrich R."/>
            <person name="Ulvskov P."/>
            <person name="Glockner G."/>
            <person name="Delwiche C.F."/>
            <person name="Petrasek J."/>
            <person name="Van de Peer Y."/>
            <person name="Friml J."/>
            <person name="Beilby M."/>
            <person name="Dolan L."/>
            <person name="Kohara Y."/>
            <person name="Sugano S."/>
            <person name="Fujiyama A."/>
            <person name="Delaux P.-M."/>
            <person name="Quint M."/>
            <person name="TheiBen G."/>
            <person name="Hagemann M."/>
            <person name="Harholt J."/>
            <person name="Dunand C."/>
            <person name="Zachgo S."/>
            <person name="Langdale J."/>
            <person name="Maumus F."/>
            <person name="Straeten D.V.D."/>
            <person name="Gould S.B."/>
            <person name="Rensing S.A."/>
        </authorList>
    </citation>
    <scope>NUCLEOTIDE SEQUENCE [LARGE SCALE GENOMIC DNA]</scope>
    <source>
        <strain evidence="4 5">S276</strain>
    </source>
</reference>
<organism evidence="4 5">
    <name type="scientific">Chara braunii</name>
    <name type="common">Braun's stonewort</name>
    <dbReference type="NCBI Taxonomy" id="69332"/>
    <lineage>
        <taxon>Eukaryota</taxon>
        <taxon>Viridiplantae</taxon>
        <taxon>Streptophyta</taxon>
        <taxon>Charophyceae</taxon>
        <taxon>Charales</taxon>
        <taxon>Characeae</taxon>
        <taxon>Chara</taxon>
    </lineage>
</organism>
<evidence type="ECO:0000256" key="1">
    <source>
        <dbReference type="PROSITE-ProRule" id="PRU00047"/>
    </source>
</evidence>
<proteinExistence type="predicted"/>
<dbReference type="EMBL" id="BFEA01000490">
    <property type="protein sequence ID" value="GBG84771.1"/>
    <property type="molecule type" value="Genomic_DNA"/>
</dbReference>
<keyword evidence="1" id="KW-0479">Metal-binding</keyword>
<feature type="compositionally biased region" description="Basic residues" evidence="2">
    <location>
        <begin position="149"/>
        <end position="163"/>
    </location>
</feature>
<keyword evidence="5" id="KW-1185">Reference proteome</keyword>
<dbReference type="Pfam" id="PF00098">
    <property type="entry name" value="zf-CCHC"/>
    <property type="match status" value="1"/>
</dbReference>
<dbReference type="InterPro" id="IPR036875">
    <property type="entry name" value="Znf_CCHC_sf"/>
</dbReference>
<sequence>MNNGNNNGGNGNNGNGGYGGRNGITCYECGKAGHIARDCWSKRGPMRPNQQDDEVHVFVRELMEEKKEEKRKRIEDEQRMLKEEDDRRRELDIAKRTEEMKMQLQADIEEKWRRQQEEAANRAREERQEVGKEISPGISPQSKAITNGKAKRKTRRQTKKKNRGKTEARSSSSSDTSKNCRTSASESSEDSEEEARRIVHILRAEKQKQKPRKTQGRVRPAKRTPPSVYEKGECSRRSETPTAKGETVTEEPRTPLTGGRKGVSAGCSREGFVDYTLKVLHASVLKTEVRRKVESVIDKKMDDHALVAFVKKKVRMVNTRNRTVGEVIHNHRRHAHTQPVSCPCEHHLLTKKDGHILTRVSEIKNEPMFVRNAKNVTRPDEQNSKRDIIQGISMAIAHLKGRTQEEMNFDSCVKTENGKCAAWIEGEVRNWASKNQGLVLVPVDRNPGDTVLICPVLYRHGFGSTFTWNPDYESVGKPEAEVLARCKKESEEAGLTEIGRWKSDGKLGRSYVISKDKDLQRWRPIAPACNDPAVLVQRRGARALHCLVTRFSRRKNFHLKSTMELKEDLENAGEILSREGCDMAMGRCYNIKEMFSSISHASVKDEVSDLVMHFEEQGWRQVRVATRGKLCHMSKTDRKEPGFVTVKLDMIRTIVEYDVADAYMMHGGVVRKQIIGIPMGRTTSQCWPQ</sequence>
<feature type="compositionally biased region" description="Basic and acidic residues" evidence="2">
    <location>
        <begin position="194"/>
        <end position="208"/>
    </location>
</feature>
<dbReference type="SUPFAM" id="SSF57756">
    <property type="entry name" value="Retrovirus zinc finger-like domains"/>
    <property type="match status" value="1"/>
</dbReference>
<dbReference type="Proteomes" id="UP000265515">
    <property type="component" value="Unassembled WGS sequence"/>
</dbReference>
<gene>
    <name evidence="4" type="ORF">CBR_g39148</name>
</gene>
<feature type="compositionally biased region" description="Basic and acidic residues" evidence="2">
    <location>
        <begin position="113"/>
        <end position="132"/>
    </location>
</feature>